<keyword evidence="4" id="KW-1003">Cell membrane</keyword>
<gene>
    <name evidence="9" type="ORF">H4W34_007075</name>
</gene>
<dbReference type="Proteomes" id="UP000627838">
    <property type="component" value="Unassembled WGS sequence"/>
</dbReference>
<keyword evidence="5 8" id="KW-0812">Transmembrane</keyword>
<keyword evidence="7 8" id="KW-0472">Membrane</keyword>
<comment type="subcellular location">
    <subcellularLocation>
        <location evidence="1">Cell membrane</location>
        <topology evidence="1">Multi-pass membrane protein</topology>
    </subcellularLocation>
</comment>
<dbReference type="PANTHER" id="PTHR30472:SF1">
    <property type="entry name" value="FE(3+) DICITRATE TRANSPORT SYSTEM PERMEASE PROTEIN FECC-RELATED"/>
    <property type="match status" value="1"/>
</dbReference>
<reference evidence="9 10" key="1">
    <citation type="submission" date="2020-10" db="EMBL/GenBank/DDBJ databases">
        <title>Sequencing the genomes of 1000 actinobacteria strains.</title>
        <authorList>
            <person name="Klenk H.-P."/>
        </authorList>
    </citation>
    <scope>NUCLEOTIDE SEQUENCE [LARGE SCALE GENOMIC DNA]</scope>
    <source>
        <strain evidence="9 10">DSM 46744</strain>
    </source>
</reference>
<dbReference type="Gene3D" id="1.10.3470.10">
    <property type="entry name" value="ABC transporter involved in vitamin B12 uptake, BtuC"/>
    <property type="match status" value="1"/>
</dbReference>
<proteinExistence type="inferred from homology"/>
<dbReference type="RefSeq" id="WP_192763151.1">
    <property type="nucleotide sequence ID" value="NZ_JADBDZ010000001.1"/>
</dbReference>
<evidence type="ECO:0000313" key="10">
    <source>
        <dbReference type="Proteomes" id="UP000627838"/>
    </source>
</evidence>
<sequence>MTGDLPRRVVFLLASVLVLAALAFASVCVGAGRAGPGAAWEALTAYAGTDEHVIVRDIRVPRTILAVFVGAALGTSGALIQTLTRNPLAEPGILGVNAGAGFAITLGAAAGFAASPSARLALALAGAGIAMLIVYGVGRTFPLRLVLAGVALTFVLSGLSMALRLAYPDALDRFRFWSVGALAGRERLSLELPLLAIGLALAGALVAARPLGGLALGEHVAQALGARVARIRFAALALFTVLAGASTAVAGPIAFVGLMVPHLARRAAGGSVPWLMAYTMVLGPVLLVASDIGSRLLLPTGEVPVALVTAFVGAPALIWVVRRYGAVAL</sequence>
<accession>A0ABR9K348</accession>
<protein>
    <submittedName>
        <fullName evidence="9">Iron complex transport system permease protein</fullName>
    </submittedName>
</protein>
<name>A0ABR9K348_9ACTN</name>
<comment type="similarity">
    <text evidence="2">Belongs to the binding-protein-dependent transport system permease family. FecCD subfamily.</text>
</comment>
<evidence type="ECO:0000313" key="9">
    <source>
        <dbReference type="EMBL" id="MBE1537242.1"/>
    </source>
</evidence>
<dbReference type="InterPro" id="IPR000522">
    <property type="entry name" value="ABC_transptr_permease_BtuC"/>
</dbReference>
<keyword evidence="10" id="KW-1185">Reference proteome</keyword>
<dbReference type="InterPro" id="IPR037294">
    <property type="entry name" value="ABC_BtuC-like"/>
</dbReference>
<evidence type="ECO:0000256" key="5">
    <source>
        <dbReference type="ARBA" id="ARBA00022692"/>
    </source>
</evidence>
<feature type="transmembrane region" description="Helical" evidence="8">
    <location>
        <begin position="301"/>
        <end position="321"/>
    </location>
</feature>
<evidence type="ECO:0000256" key="7">
    <source>
        <dbReference type="ARBA" id="ARBA00023136"/>
    </source>
</evidence>
<dbReference type="PANTHER" id="PTHR30472">
    <property type="entry name" value="FERRIC ENTEROBACTIN TRANSPORT SYSTEM PERMEASE PROTEIN"/>
    <property type="match status" value="1"/>
</dbReference>
<evidence type="ECO:0000256" key="8">
    <source>
        <dbReference type="SAM" id="Phobius"/>
    </source>
</evidence>
<feature type="transmembrane region" description="Helical" evidence="8">
    <location>
        <begin position="120"/>
        <end position="138"/>
    </location>
</feature>
<organism evidence="9 10">
    <name type="scientific">Actinomadura algeriensis</name>
    <dbReference type="NCBI Taxonomy" id="1679523"/>
    <lineage>
        <taxon>Bacteria</taxon>
        <taxon>Bacillati</taxon>
        <taxon>Actinomycetota</taxon>
        <taxon>Actinomycetes</taxon>
        <taxon>Streptosporangiales</taxon>
        <taxon>Thermomonosporaceae</taxon>
        <taxon>Actinomadura</taxon>
    </lineage>
</organism>
<dbReference type="EMBL" id="JADBDZ010000001">
    <property type="protein sequence ID" value="MBE1537242.1"/>
    <property type="molecule type" value="Genomic_DNA"/>
</dbReference>
<evidence type="ECO:0000256" key="1">
    <source>
        <dbReference type="ARBA" id="ARBA00004651"/>
    </source>
</evidence>
<dbReference type="SUPFAM" id="SSF81345">
    <property type="entry name" value="ABC transporter involved in vitamin B12 uptake, BtuC"/>
    <property type="match status" value="1"/>
</dbReference>
<keyword evidence="3" id="KW-0813">Transport</keyword>
<evidence type="ECO:0000256" key="4">
    <source>
        <dbReference type="ARBA" id="ARBA00022475"/>
    </source>
</evidence>
<evidence type="ECO:0000256" key="3">
    <source>
        <dbReference type="ARBA" id="ARBA00022448"/>
    </source>
</evidence>
<feature type="transmembrane region" description="Helical" evidence="8">
    <location>
        <begin position="92"/>
        <end position="114"/>
    </location>
</feature>
<feature type="transmembrane region" description="Helical" evidence="8">
    <location>
        <begin position="272"/>
        <end position="289"/>
    </location>
</feature>
<dbReference type="CDD" id="cd06550">
    <property type="entry name" value="TM_ABC_iron-siderophores_like"/>
    <property type="match status" value="1"/>
</dbReference>
<keyword evidence="6 8" id="KW-1133">Transmembrane helix</keyword>
<comment type="caution">
    <text evidence="9">The sequence shown here is derived from an EMBL/GenBank/DDBJ whole genome shotgun (WGS) entry which is preliminary data.</text>
</comment>
<evidence type="ECO:0000256" key="2">
    <source>
        <dbReference type="ARBA" id="ARBA00007935"/>
    </source>
</evidence>
<dbReference type="Pfam" id="PF01032">
    <property type="entry name" value="FecCD"/>
    <property type="match status" value="1"/>
</dbReference>
<feature type="transmembrane region" description="Helical" evidence="8">
    <location>
        <begin position="63"/>
        <end position="80"/>
    </location>
</feature>
<feature type="transmembrane region" description="Helical" evidence="8">
    <location>
        <begin position="192"/>
        <end position="212"/>
    </location>
</feature>
<feature type="transmembrane region" description="Helical" evidence="8">
    <location>
        <begin position="145"/>
        <end position="167"/>
    </location>
</feature>
<feature type="transmembrane region" description="Helical" evidence="8">
    <location>
        <begin position="233"/>
        <end position="260"/>
    </location>
</feature>
<evidence type="ECO:0000256" key="6">
    <source>
        <dbReference type="ARBA" id="ARBA00022989"/>
    </source>
</evidence>